<dbReference type="Gene3D" id="3.40.50.300">
    <property type="entry name" value="P-loop containing nucleotide triphosphate hydrolases"/>
    <property type="match status" value="1"/>
</dbReference>
<evidence type="ECO:0000256" key="5">
    <source>
        <dbReference type="ARBA" id="ARBA00022970"/>
    </source>
</evidence>
<comment type="similarity">
    <text evidence="1">Belongs to the ABC transporter superfamily. Drug exporter-2 (TC 3.A.1.117) family.</text>
</comment>
<evidence type="ECO:0000313" key="8">
    <source>
        <dbReference type="Proteomes" id="UP000319523"/>
    </source>
</evidence>
<dbReference type="InterPro" id="IPR052156">
    <property type="entry name" value="BCAA_Transport_ATP-bd_LivF"/>
</dbReference>
<dbReference type="GO" id="GO:0015807">
    <property type="term" value="P:L-amino acid transport"/>
    <property type="evidence" value="ECO:0007669"/>
    <property type="project" value="TreeGrafter"/>
</dbReference>
<dbReference type="PANTHER" id="PTHR43820:SF5">
    <property type="entry name" value="HIGH-AFFINITY BRANCHED-CHAIN AMINO ACID TRANSPORT ATP-BINDING PROTEIN"/>
    <property type="match status" value="1"/>
</dbReference>
<proteinExistence type="inferred from homology"/>
<evidence type="ECO:0000256" key="4">
    <source>
        <dbReference type="ARBA" id="ARBA00022840"/>
    </source>
</evidence>
<keyword evidence="8" id="KW-1185">Reference proteome</keyword>
<evidence type="ECO:0000256" key="1">
    <source>
        <dbReference type="ARBA" id="ARBA00006526"/>
    </source>
</evidence>
<protein>
    <submittedName>
        <fullName evidence="7">ATP-binding cassette domain-containing protein</fullName>
    </submittedName>
</protein>
<dbReference type="SUPFAM" id="SSF52540">
    <property type="entry name" value="P-loop containing nucleoside triphosphate hydrolases"/>
    <property type="match status" value="1"/>
</dbReference>
<keyword evidence="4 7" id="KW-0067">ATP-binding</keyword>
<dbReference type="AlphaFoldDB" id="A0A506UZC8"/>
<dbReference type="SMART" id="SM00382">
    <property type="entry name" value="AAA"/>
    <property type="match status" value="1"/>
</dbReference>
<dbReference type="RefSeq" id="WP_141177907.1">
    <property type="nucleotide sequence ID" value="NZ_JBHUFX010000013.1"/>
</dbReference>
<dbReference type="GO" id="GO:0015658">
    <property type="term" value="F:branched-chain amino acid transmembrane transporter activity"/>
    <property type="evidence" value="ECO:0007669"/>
    <property type="project" value="TreeGrafter"/>
</dbReference>
<dbReference type="Pfam" id="PF00005">
    <property type="entry name" value="ABC_tran"/>
    <property type="match status" value="1"/>
</dbReference>
<name>A0A506UZC8_9GAMM</name>
<dbReference type="EMBL" id="VHQI01000018">
    <property type="protein sequence ID" value="TPW38784.1"/>
    <property type="molecule type" value="Genomic_DNA"/>
</dbReference>
<comment type="caution">
    <text evidence="7">The sequence shown here is derived from an EMBL/GenBank/DDBJ whole genome shotgun (WGS) entry which is preliminary data.</text>
</comment>
<dbReference type="OrthoDB" id="9776369at2"/>
<gene>
    <name evidence="7" type="ORF">FKM52_20115</name>
</gene>
<dbReference type="GO" id="GO:0016887">
    <property type="term" value="F:ATP hydrolysis activity"/>
    <property type="evidence" value="ECO:0007669"/>
    <property type="project" value="InterPro"/>
</dbReference>
<sequence length="238" mass="25851">MLRLRSISQFYGDRQVLWNVDLELPHGSATGIIGQPGMGKTTLANCIMGHLPIGGGSMVWQQRGARAEDLQAQPAEARARLGISYLPQGCQLFSQLSVEENLLIALLAGQQAGHPVLPTLVSHLFPALWQRRHLRSGALPLALQQQLMLARALAPQPDLLIVDEPTAGMPSAQAEETGERLHQLNHEYGLTLLLIARHTAVIRRTANAFLLLHHGRNVAQGHVAELDSGAVDEWLAPG</sequence>
<dbReference type="Proteomes" id="UP000319523">
    <property type="component" value="Unassembled WGS sequence"/>
</dbReference>
<dbReference type="InterPro" id="IPR003439">
    <property type="entry name" value="ABC_transporter-like_ATP-bd"/>
</dbReference>
<dbReference type="InterPro" id="IPR027417">
    <property type="entry name" value="P-loop_NTPase"/>
</dbReference>
<keyword evidence="5" id="KW-0029">Amino-acid transport</keyword>
<evidence type="ECO:0000256" key="3">
    <source>
        <dbReference type="ARBA" id="ARBA00022741"/>
    </source>
</evidence>
<keyword evidence="3" id="KW-0547">Nucleotide-binding</keyword>
<reference evidence="7 8" key="1">
    <citation type="submission" date="2019-06" db="EMBL/GenBank/DDBJ databases">
        <authorList>
            <person name="Yang Y."/>
        </authorList>
    </citation>
    <scope>NUCLEOTIDE SEQUENCE [LARGE SCALE GENOMIC DNA]</scope>
    <source>
        <strain evidence="7 8">BIT-26</strain>
    </source>
</reference>
<dbReference type="InterPro" id="IPR003593">
    <property type="entry name" value="AAA+_ATPase"/>
</dbReference>
<dbReference type="GO" id="GO:0005524">
    <property type="term" value="F:ATP binding"/>
    <property type="evidence" value="ECO:0007669"/>
    <property type="project" value="UniProtKB-KW"/>
</dbReference>
<dbReference type="PROSITE" id="PS50893">
    <property type="entry name" value="ABC_TRANSPORTER_2"/>
    <property type="match status" value="1"/>
</dbReference>
<evidence type="ECO:0000256" key="2">
    <source>
        <dbReference type="ARBA" id="ARBA00022448"/>
    </source>
</evidence>
<evidence type="ECO:0000313" key="7">
    <source>
        <dbReference type="EMBL" id="TPW38784.1"/>
    </source>
</evidence>
<dbReference type="PANTHER" id="PTHR43820">
    <property type="entry name" value="HIGH-AFFINITY BRANCHED-CHAIN AMINO ACID TRANSPORT ATP-BINDING PROTEIN LIVF"/>
    <property type="match status" value="1"/>
</dbReference>
<keyword evidence="2" id="KW-0813">Transport</keyword>
<feature type="domain" description="ABC transporter" evidence="6">
    <location>
        <begin position="2"/>
        <end position="236"/>
    </location>
</feature>
<organism evidence="7 8">
    <name type="scientific">Mixta tenebrionis</name>
    <dbReference type="NCBI Taxonomy" id="2562439"/>
    <lineage>
        <taxon>Bacteria</taxon>
        <taxon>Pseudomonadati</taxon>
        <taxon>Pseudomonadota</taxon>
        <taxon>Gammaproteobacteria</taxon>
        <taxon>Enterobacterales</taxon>
        <taxon>Erwiniaceae</taxon>
        <taxon>Mixta</taxon>
    </lineage>
</organism>
<evidence type="ECO:0000259" key="6">
    <source>
        <dbReference type="PROSITE" id="PS50893"/>
    </source>
</evidence>
<accession>A0A506UZC8</accession>